<keyword evidence="2" id="KW-0677">Repeat</keyword>
<dbReference type="GO" id="GO:0005576">
    <property type="term" value="C:extracellular region"/>
    <property type="evidence" value="ECO:0007669"/>
    <property type="project" value="TreeGrafter"/>
</dbReference>
<dbReference type="Pfam" id="PF01473">
    <property type="entry name" value="Choline_bind_1"/>
    <property type="match status" value="1"/>
</dbReference>
<dbReference type="GO" id="GO:0008422">
    <property type="term" value="F:beta-glucosidase activity"/>
    <property type="evidence" value="ECO:0007669"/>
    <property type="project" value="TreeGrafter"/>
</dbReference>
<dbReference type="EMBL" id="CAKJVE010000004">
    <property type="protein sequence ID" value="CAG9711064.1"/>
    <property type="molecule type" value="Genomic_DNA"/>
</dbReference>
<evidence type="ECO:0000313" key="6">
    <source>
        <dbReference type="Proteomes" id="UP000789738"/>
    </source>
</evidence>
<dbReference type="PANTHER" id="PTHR31297:SF17">
    <property type="entry name" value="ENDOGLUCANASE"/>
    <property type="match status" value="1"/>
</dbReference>
<dbReference type="Pfam" id="PF19127">
    <property type="entry name" value="Choline_bind_3"/>
    <property type="match status" value="1"/>
</dbReference>
<organism evidence="5 6">
    <name type="scientific">Clostridium neonatale</name>
    <dbReference type="NCBI Taxonomy" id="137838"/>
    <lineage>
        <taxon>Bacteria</taxon>
        <taxon>Bacillati</taxon>
        <taxon>Bacillota</taxon>
        <taxon>Clostridia</taxon>
        <taxon>Eubacteriales</taxon>
        <taxon>Clostridiaceae</taxon>
        <taxon>Clostridium</taxon>
    </lineage>
</organism>
<evidence type="ECO:0000256" key="1">
    <source>
        <dbReference type="ARBA" id="ARBA00022729"/>
    </source>
</evidence>
<keyword evidence="3 5" id="KW-0378">Hydrolase</keyword>
<dbReference type="Proteomes" id="UP000789738">
    <property type="component" value="Unassembled WGS sequence"/>
</dbReference>
<gene>
    <name evidence="5" type="primary">lytA</name>
    <name evidence="5" type="ORF">CNEO_45049</name>
</gene>
<evidence type="ECO:0000256" key="2">
    <source>
        <dbReference type="ARBA" id="ARBA00022737"/>
    </source>
</evidence>
<keyword evidence="4" id="KW-0326">Glycosidase</keyword>
<dbReference type="Gene3D" id="2.10.270.10">
    <property type="entry name" value="Cholin Binding"/>
    <property type="match status" value="1"/>
</dbReference>
<evidence type="ECO:0000313" key="5">
    <source>
        <dbReference type="EMBL" id="CAG9711064.1"/>
    </source>
</evidence>
<evidence type="ECO:0000256" key="3">
    <source>
        <dbReference type="ARBA" id="ARBA00022801"/>
    </source>
</evidence>
<name>A0AA86MLU1_9CLOT</name>
<reference evidence="5" key="1">
    <citation type="submission" date="2021-10" db="EMBL/GenBank/DDBJ databases">
        <authorList>
            <person name="Mesa V."/>
        </authorList>
    </citation>
    <scope>NUCLEOTIDE SEQUENCE</scope>
    <source>
        <strain evidence="5">CC3_PB</strain>
    </source>
</reference>
<proteinExistence type="predicted"/>
<sequence>MKMNRKISMIILFFVLFSILPVKSFAAQTPIGPWEYTQKLGKGLDVDWSKTKEGKEAYNSQTAKDFSDMGINHVRIRIKDDMTDDAFKLLDKQINDCLENNIVPVIAYQADELKNDPSDKNLKKVVKWWGKVAEHYKDYSYLLSFDLIIEVTDALKKEPERLNEIYEDIVSEIRKTNPDRILMISPRVRSNPEYLNDLKIPTDHNGYLMAEWHFYASGPSKTNKEKLWTTGTDEEKQIIIDKINLALNWQKKTGIPTWVGAWMPGDYNDGNNYSVEEQVVFARFVSNELDKAKIPFAVNSDTKFYDRKNNKWYAEMIPVLNAIGFSKNAENPTNNNSSSVATKTQWIKDNIGWWLKRSDNTYPKSQWELVDGNWYWFDSSGYMVTGWKHINYKWYYLNADGSMKTGWLKDTNGKWYYLNNDGSMALNTNIDGYKLGFDGALVQ</sequence>
<dbReference type="GO" id="GO:0008745">
    <property type="term" value="F:N-acetylmuramoyl-L-alanine amidase activity"/>
    <property type="evidence" value="ECO:0007669"/>
    <property type="project" value="UniProtKB-EC"/>
</dbReference>
<dbReference type="PROSITE" id="PS51170">
    <property type="entry name" value="CW"/>
    <property type="match status" value="3"/>
</dbReference>
<dbReference type="SUPFAM" id="SSF69360">
    <property type="entry name" value="Cell wall binding repeat"/>
    <property type="match status" value="1"/>
</dbReference>
<dbReference type="GO" id="GO:0009986">
    <property type="term" value="C:cell surface"/>
    <property type="evidence" value="ECO:0007669"/>
    <property type="project" value="TreeGrafter"/>
</dbReference>
<dbReference type="PANTHER" id="PTHR31297">
    <property type="entry name" value="GLUCAN ENDO-1,6-BETA-GLUCOSIDASE B"/>
    <property type="match status" value="1"/>
</dbReference>
<dbReference type="SUPFAM" id="SSF51445">
    <property type="entry name" value="(Trans)glycosidases"/>
    <property type="match status" value="1"/>
</dbReference>
<dbReference type="Gene3D" id="3.20.20.80">
    <property type="entry name" value="Glycosidases"/>
    <property type="match status" value="1"/>
</dbReference>
<dbReference type="EC" id="3.5.1.28" evidence="5"/>
<dbReference type="InterPro" id="IPR050386">
    <property type="entry name" value="Glycosyl_hydrolase_5"/>
</dbReference>
<evidence type="ECO:0000256" key="4">
    <source>
        <dbReference type="ARBA" id="ARBA00023295"/>
    </source>
</evidence>
<dbReference type="InterPro" id="IPR018337">
    <property type="entry name" value="Cell_wall/Cho-bd_repeat"/>
</dbReference>
<dbReference type="InterPro" id="IPR017853">
    <property type="entry name" value="GH"/>
</dbReference>
<comment type="caution">
    <text evidence="5">The sequence shown here is derived from an EMBL/GenBank/DDBJ whole genome shotgun (WGS) entry which is preliminary data.</text>
</comment>
<keyword evidence="1" id="KW-0732">Signal</keyword>
<dbReference type="AlphaFoldDB" id="A0AA86MLU1"/>
<protein>
    <submittedName>
        <fullName evidence="5">Autolysin</fullName>
        <ecNumber evidence="5">3.5.1.28</ecNumber>
    </submittedName>
</protein>
<accession>A0AA86MLU1</accession>
<dbReference type="GO" id="GO:0009251">
    <property type="term" value="P:glucan catabolic process"/>
    <property type="evidence" value="ECO:0007669"/>
    <property type="project" value="TreeGrafter"/>
</dbReference>